<reference evidence="1 2" key="1">
    <citation type="journal article" date="2016" name="PLoS ONE">
        <title>Plasmid Characterization and Chromosome Analysis of Two netF+ Clostridium perfringens Isolates Associated with Foal and Canine Necrotizing Enteritis.</title>
        <authorList>
            <person name="Mehdizadeh Gohari I."/>
            <person name="Kropinski A.M."/>
            <person name="Weese S.J."/>
            <person name="Parreira V.R."/>
            <person name="Whitehead A.E."/>
            <person name="Boerlin P."/>
            <person name="Prescott J.F."/>
        </authorList>
    </citation>
    <scope>NUCLEOTIDE SEQUENCE [LARGE SCALE GENOMIC DNA]</scope>
    <source>
        <strain evidence="1 2">JP838</strain>
        <plasmid evidence="2">Plasmid pJFP838A</plasmid>
    </source>
</reference>
<proteinExistence type="predicted"/>
<evidence type="ECO:0000313" key="2">
    <source>
        <dbReference type="Proteomes" id="UP000070260"/>
    </source>
</evidence>
<organism evidence="1 2">
    <name type="scientific">Clostridium perfringens</name>
    <dbReference type="NCBI Taxonomy" id="1502"/>
    <lineage>
        <taxon>Bacteria</taxon>
        <taxon>Bacillati</taxon>
        <taxon>Bacillota</taxon>
        <taxon>Clostridia</taxon>
        <taxon>Eubacteriales</taxon>
        <taxon>Clostridiaceae</taxon>
        <taxon>Clostridium</taxon>
    </lineage>
</organism>
<dbReference type="RefSeq" id="WP_061429907.1">
    <property type="nucleotide sequence ID" value="NZ_CATNZX010000001.1"/>
</dbReference>
<name>A0A140GS20_CLOPF</name>
<gene>
    <name evidence="1" type="ORF">JFP838_pA0413</name>
</gene>
<accession>A0A140GS20</accession>
<protein>
    <submittedName>
        <fullName evidence="1">Uncharacterized protein</fullName>
    </submittedName>
</protein>
<evidence type="ECO:0000313" key="1">
    <source>
        <dbReference type="EMBL" id="AMN31329.1"/>
    </source>
</evidence>
<dbReference type="AlphaFoldDB" id="A0A140GS20"/>
<keyword evidence="1" id="KW-0614">Plasmid</keyword>
<dbReference type="EMBL" id="CP013615">
    <property type="protein sequence ID" value="AMN31329.1"/>
    <property type="molecule type" value="Genomic_DNA"/>
</dbReference>
<geneLocation type="plasmid" evidence="1 2">
    <name>pJFP838A</name>
</geneLocation>
<sequence>MNKDKLNCCDYCGVSKYGEFTVLDVYNDKHKLIFSVEVCCCCFNKLKDNNFKDDTYEYKVSTGSSKCKIKKNKDKNTFNI</sequence>
<dbReference type="PATRIC" id="fig|1502.177.peg.3624"/>
<dbReference type="Proteomes" id="UP000070260">
    <property type="component" value="Plasmid pJFP838A"/>
</dbReference>